<dbReference type="RefSeq" id="WP_139447295.1">
    <property type="nucleotide sequence ID" value="NZ_VDMB01000005.1"/>
</dbReference>
<evidence type="ECO:0000256" key="2">
    <source>
        <dbReference type="ARBA" id="ARBA00022679"/>
    </source>
</evidence>
<organism evidence="3 4">
    <name type="scientific">Desulfobotulus mexicanus</name>
    <dbReference type="NCBI Taxonomy" id="2586642"/>
    <lineage>
        <taxon>Bacteria</taxon>
        <taxon>Pseudomonadati</taxon>
        <taxon>Thermodesulfobacteriota</taxon>
        <taxon>Desulfobacteria</taxon>
        <taxon>Desulfobacterales</taxon>
        <taxon>Desulfobacteraceae</taxon>
        <taxon>Desulfobotulus</taxon>
    </lineage>
</organism>
<dbReference type="PANTHER" id="PTHR43619">
    <property type="entry name" value="S-ADENOSYL-L-METHIONINE-DEPENDENT METHYLTRANSFERASE YKTD-RELATED"/>
    <property type="match status" value="1"/>
</dbReference>
<keyword evidence="4" id="KW-1185">Reference proteome</keyword>
<dbReference type="Proteomes" id="UP000321899">
    <property type="component" value="Unassembled WGS sequence"/>
</dbReference>
<dbReference type="EMBL" id="VDMB01000005">
    <property type="protein sequence ID" value="TYT75248.1"/>
    <property type="molecule type" value="Genomic_DNA"/>
</dbReference>
<proteinExistence type="predicted"/>
<dbReference type="InterPro" id="IPR016874">
    <property type="entry name" value="TcmP-like"/>
</dbReference>
<dbReference type="PANTHER" id="PTHR43619:SF2">
    <property type="entry name" value="S-ADENOSYL-L-METHIONINE-DEPENDENT METHYLTRANSFERASES SUPERFAMILY PROTEIN"/>
    <property type="match status" value="1"/>
</dbReference>
<reference evidence="3 4" key="1">
    <citation type="submission" date="2019-06" db="EMBL/GenBank/DDBJ databases">
        <title>Desulfobotulus mexicanus sp. nov., a novel sulfate-reducing bacterium isolated from the sediment of an alkaline crater lake in Mexico.</title>
        <authorList>
            <person name="Hirschler-Rea A."/>
        </authorList>
    </citation>
    <scope>NUCLEOTIDE SEQUENCE [LARGE SCALE GENOMIC DNA]</scope>
    <source>
        <strain evidence="3 4">PAR22N</strain>
    </source>
</reference>
<name>A0A5Q4VE72_9BACT</name>
<sequence>MFSCLDAISRTLLLPLYFRAEECDAPSPIVHDPMAKELIKKIPYDFNILKKHTLMKTATLMRVATVDGMVERFLATHPDAVVVNVGAGLDTRFFRMDTGRMDWYELDLPEVMKIRRLFIGEDERYHMVEASLKDPDWHKNIPCENRPLLIIAEGVLMYLEEPCIRNFIQNIMENFSSSFLIFDAVSPYQMMMSAFNPTLMLTGARFRWGMNTPEELESWRNDIRMCESHYYLGEMMPQMGWLNFFTLYPSVRFGFSAQSYMLGQPFRTEPDGEDNEKKP</sequence>
<dbReference type="Pfam" id="PF04072">
    <property type="entry name" value="LCM"/>
    <property type="match status" value="1"/>
</dbReference>
<dbReference type="AlphaFoldDB" id="A0A5Q4VE72"/>
<evidence type="ECO:0000313" key="4">
    <source>
        <dbReference type="Proteomes" id="UP000321899"/>
    </source>
</evidence>
<keyword evidence="1 3" id="KW-0489">Methyltransferase</keyword>
<dbReference type="SUPFAM" id="SSF53335">
    <property type="entry name" value="S-adenosyl-L-methionine-dependent methyltransferases"/>
    <property type="match status" value="1"/>
</dbReference>
<comment type="caution">
    <text evidence="3">The sequence shown here is derived from an EMBL/GenBank/DDBJ whole genome shotgun (WGS) entry which is preliminary data.</text>
</comment>
<dbReference type="OrthoDB" id="9800233at2"/>
<evidence type="ECO:0000313" key="3">
    <source>
        <dbReference type="EMBL" id="TYT75248.1"/>
    </source>
</evidence>
<dbReference type="GO" id="GO:0008168">
    <property type="term" value="F:methyltransferase activity"/>
    <property type="evidence" value="ECO:0007669"/>
    <property type="project" value="UniProtKB-KW"/>
</dbReference>
<gene>
    <name evidence="3" type="ORF">FIM25_05960</name>
</gene>
<protein>
    <submittedName>
        <fullName evidence="3">Class I SAM-dependent methyltransferase</fullName>
    </submittedName>
</protein>
<evidence type="ECO:0000256" key="1">
    <source>
        <dbReference type="ARBA" id="ARBA00022603"/>
    </source>
</evidence>
<dbReference type="PIRSF" id="PIRSF028177">
    <property type="entry name" value="Polyketide_synth_Omtfrase_TcmP"/>
    <property type="match status" value="1"/>
</dbReference>
<dbReference type="GO" id="GO:0032259">
    <property type="term" value="P:methylation"/>
    <property type="evidence" value="ECO:0007669"/>
    <property type="project" value="UniProtKB-KW"/>
</dbReference>
<dbReference type="InterPro" id="IPR007213">
    <property type="entry name" value="Ppm1/Ppm2/Tcmp"/>
</dbReference>
<accession>A0A5Q4VE72</accession>
<dbReference type="InterPro" id="IPR029063">
    <property type="entry name" value="SAM-dependent_MTases_sf"/>
</dbReference>
<dbReference type="Gene3D" id="3.40.50.150">
    <property type="entry name" value="Vaccinia Virus protein VP39"/>
    <property type="match status" value="1"/>
</dbReference>
<keyword evidence="2 3" id="KW-0808">Transferase</keyword>